<dbReference type="OMA" id="CRRYYQY"/>
<dbReference type="Gene3D" id="3.40.50.150">
    <property type="entry name" value="Vaccinia Virus protein VP39"/>
    <property type="match status" value="1"/>
</dbReference>
<dbReference type="PROSITE" id="PS51450">
    <property type="entry name" value="LRR"/>
    <property type="match status" value="3"/>
</dbReference>
<keyword evidence="6" id="KW-0620">Polyamine biosynthesis</keyword>
<dbReference type="PANTHER" id="PTHR24373">
    <property type="entry name" value="SLIT RELATED LEUCINE-RICH REPEAT NEURONAL PROTEIN"/>
    <property type="match status" value="1"/>
</dbReference>
<evidence type="ECO:0000313" key="8">
    <source>
        <dbReference type="EnsemblMetazoa" id="MESCA007203-PA"/>
    </source>
</evidence>
<dbReference type="EMBL" id="CAQQ02161838">
    <property type="status" value="NOT_ANNOTATED_CDS"/>
    <property type="molecule type" value="Genomic_DNA"/>
</dbReference>
<evidence type="ECO:0000313" key="9">
    <source>
        <dbReference type="Proteomes" id="UP000015102"/>
    </source>
</evidence>
<accession>T1GU04</accession>
<organism evidence="8 9">
    <name type="scientific">Megaselia scalaris</name>
    <name type="common">Humpbacked fly</name>
    <name type="synonym">Phora scalaris</name>
    <dbReference type="NCBI Taxonomy" id="36166"/>
    <lineage>
        <taxon>Eukaryota</taxon>
        <taxon>Metazoa</taxon>
        <taxon>Ecdysozoa</taxon>
        <taxon>Arthropoda</taxon>
        <taxon>Hexapoda</taxon>
        <taxon>Insecta</taxon>
        <taxon>Pterygota</taxon>
        <taxon>Neoptera</taxon>
        <taxon>Endopterygota</taxon>
        <taxon>Diptera</taxon>
        <taxon>Brachycera</taxon>
        <taxon>Muscomorpha</taxon>
        <taxon>Platypezoidea</taxon>
        <taxon>Phoridae</taxon>
        <taxon>Megaseliini</taxon>
        <taxon>Megaselia</taxon>
    </lineage>
</organism>
<keyword evidence="9" id="KW-1185">Reference proteome</keyword>
<evidence type="ECO:0000259" key="7">
    <source>
        <dbReference type="PROSITE" id="PS51006"/>
    </source>
</evidence>
<evidence type="ECO:0000256" key="5">
    <source>
        <dbReference type="ARBA" id="ARBA00022737"/>
    </source>
</evidence>
<dbReference type="AlphaFoldDB" id="T1GU04"/>
<dbReference type="STRING" id="36166.T1GU04"/>
<dbReference type="InterPro" id="IPR030374">
    <property type="entry name" value="PABS"/>
</dbReference>
<dbReference type="PANTHER" id="PTHR24373:SF275">
    <property type="entry name" value="TIR DOMAIN-CONTAINING PROTEIN"/>
    <property type="match status" value="1"/>
</dbReference>
<feature type="active site" description="Proton acceptor" evidence="6">
    <location>
        <position position="492"/>
    </location>
</feature>
<keyword evidence="4" id="KW-0732">Signal</keyword>
<proteinExistence type="inferred from homology"/>
<dbReference type="InterPro" id="IPR001611">
    <property type="entry name" value="Leu-rich_rpt"/>
</dbReference>
<dbReference type="Pfam" id="PF01564">
    <property type="entry name" value="Spermine_synth"/>
    <property type="match status" value="1"/>
</dbReference>
<keyword evidence="5" id="KW-0677">Repeat</keyword>
<dbReference type="SMART" id="SM00369">
    <property type="entry name" value="LRR_TYP"/>
    <property type="match status" value="10"/>
</dbReference>
<evidence type="ECO:0000256" key="2">
    <source>
        <dbReference type="ARBA" id="ARBA00022614"/>
    </source>
</evidence>
<dbReference type="Proteomes" id="UP000015102">
    <property type="component" value="Unassembled WGS sequence"/>
</dbReference>
<reference evidence="9" key="1">
    <citation type="submission" date="2013-02" db="EMBL/GenBank/DDBJ databases">
        <authorList>
            <person name="Hughes D."/>
        </authorList>
    </citation>
    <scope>NUCLEOTIDE SEQUENCE</scope>
    <source>
        <strain>Durham</strain>
        <strain evidence="9">NC isolate 2 -- Noor lab</strain>
    </source>
</reference>
<sequence length="492" mass="56469">MSDHGFKDFTSLRELNVSGTRLNSLKQSWFLVRSAMESLDISHNYLNKVFRNSFINLSNLKHLNLSHNDIDSVEINAFADISFLNNLDLSFNDIKELSFGECTRLKSINLGNNLINVIPQYAFKGMPNLEKISITYNQIIILDLSGNSLSELKSGMFFGLRLIRKIYLNNNDIKQIEANSFNGLLNLDTLNLSGNNLDLLSKDIFAPSLPKLRKLLLSTNNIKTISSDLFANTPYLEYISLSHNELKQLEKNTFKILRRLRKLHIGHNIIENLDESMMNDFEGLSEFLLDHNKITFIPDCKHQFPNLIKTAIEGNPWQCPCLDEVIKFLEQKKVQYRKKFYFEGTKPVCVITSSKTCVKDFEFTKNEKVIDTYESITSGDEDDENIADSDLIYTETLMQRGIENYEGKEICILGGGDGALLYELLKEAPKHVVMIEIDVDVMDACNKYMNSICGDVLEKRKGHNYEIIVGDCMEYMKMFQQQGRKFDYVFGD</sequence>
<comment type="similarity">
    <text evidence="1">Belongs to the spermidine/spermine synthase family.</text>
</comment>
<dbReference type="Gene3D" id="3.80.10.10">
    <property type="entry name" value="Ribonuclease Inhibitor"/>
    <property type="match status" value="3"/>
</dbReference>
<name>T1GU04_MEGSC</name>
<dbReference type="GO" id="GO:0005615">
    <property type="term" value="C:extracellular space"/>
    <property type="evidence" value="ECO:0007669"/>
    <property type="project" value="TreeGrafter"/>
</dbReference>
<dbReference type="SUPFAM" id="SSF53335">
    <property type="entry name" value="S-adenosyl-L-methionine-dependent methyltransferases"/>
    <property type="match status" value="1"/>
</dbReference>
<keyword evidence="3 6" id="KW-0808">Transferase</keyword>
<dbReference type="EnsemblMetazoa" id="MESCA007203-RA">
    <property type="protein sequence ID" value="MESCA007203-PA"/>
    <property type="gene ID" value="MESCA007203"/>
</dbReference>
<dbReference type="CDD" id="cd02440">
    <property type="entry name" value="AdoMet_MTases"/>
    <property type="match status" value="1"/>
</dbReference>
<protein>
    <recommendedName>
        <fullName evidence="7">PABS domain-containing protein</fullName>
    </recommendedName>
</protein>
<dbReference type="SUPFAM" id="SSF52058">
    <property type="entry name" value="L domain-like"/>
    <property type="match status" value="1"/>
</dbReference>
<dbReference type="HOGENOM" id="CLU_554660_0_0_1"/>
<dbReference type="GO" id="GO:0031012">
    <property type="term" value="C:extracellular matrix"/>
    <property type="evidence" value="ECO:0007669"/>
    <property type="project" value="TreeGrafter"/>
</dbReference>
<dbReference type="InterPro" id="IPR032675">
    <property type="entry name" value="LRR_dom_sf"/>
</dbReference>
<dbReference type="GO" id="GO:0006596">
    <property type="term" value="P:polyamine biosynthetic process"/>
    <property type="evidence" value="ECO:0007669"/>
    <property type="project" value="UniProtKB-UniRule"/>
</dbReference>
<reference evidence="8" key="2">
    <citation type="submission" date="2015-06" db="UniProtKB">
        <authorList>
            <consortium name="EnsemblMetazoa"/>
        </authorList>
    </citation>
    <scope>IDENTIFICATION</scope>
</reference>
<evidence type="ECO:0000256" key="4">
    <source>
        <dbReference type="ARBA" id="ARBA00022729"/>
    </source>
</evidence>
<dbReference type="PROSITE" id="PS51006">
    <property type="entry name" value="PABS_2"/>
    <property type="match status" value="1"/>
</dbReference>
<evidence type="ECO:0000256" key="3">
    <source>
        <dbReference type="ARBA" id="ARBA00022679"/>
    </source>
</evidence>
<dbReference type="InterPro" id="IPR029063">
    <property type="entry name" value="SAM-dependent_MTases_sf"/>
</dbReference>
<evidence type="ECO:0000256" key="6">
    <source>
        <dbReference type="PROSITE-ProRule" id="PRU00354"/>
    </source>
</evidence>
<dbReference type="GO" id="GO:0016740">
    <property type="term" value="F:transferase activity"/>
    <property type="evidence" value="ECO:0007669"/>
    <property type="project" value="UniProtKB-UniRule"/>
</dbReference>
<dbReference type="InterPro" id="IPR003591">
    <property type="entry name" value="Leu-rich_rpt_typical-subtyp"/>
</dbReference>
<keyword evidence="2" id="KW-0433">Leucine-rich repeat</keyword>
<dbReference type="Pfam" id="PF13855">
    <property type="entry name" value="LRR_8"/>
    <property type="match status" value="4"/>
</dbReference>
<dbReference type="InterPro" id="IPR050328">
    <property type="entry name" value="Dev_Immune_Receptor"/>
</dbReference>
<feature type="domain" description="PABS" evidence="7">
    <location>
        <begin position="324"/>
        <end position="492"/>
    </location>
</feature>
<evidence type="ECO:0000256" key="1">
    <source>
        <dbReference type="ARBA" id="ARBA00007867"/>
    </source>
</evidence>